<dbReference type="RefSeq" id="XP_007870251.1">
    <property type="nucleotide sequence ID" value="XM_007872060.1"/>
</dbReference>
<protein>
    <submittedName>
        <fullName evidence="2">Uncharacterized protein</fullName>
    </submittedName>
</protein>
<feature type="compositionally biased region" description="Low complexity" evidence="1">
    <location>
        <begin position="413"/>
        <end position="424"/>
    </location>
</feature>
<keyword evidence="3" id="KW-1185">Reference proteome</keyword>
<proteinExistence type="predicted"/>
<dbReference type="OrthoDB" id="2786563at2759"/>
<dbReference type="GeneID" id="19304685"/>
<dbReference type="HOGENOM" id="CLU_618276_0_0_1"/>
<feature type="compositionally biased region" description="Polar residues" evidence="1">
    <location>
        <begin position="340"/>
        <end position="363"/>
    </location>
</feature>
<feature type="compositionally biased region" description="Low complexity" evidence="1">
    <location>
        <begin position="29"/>
        <end position="44"/>
    </location>
</feature>
<dbReference type="OMA" id="RPSWHPY"/>
<evidence type="ECO:0000313" key="2">
    <source>
        <dbReference type="EMBL" id="EPQ51256.1"/>
    </source>
</evidence>
<dbReference type="KEGG" id="gtr:GLOTRDRAFT_141077"/>
<feature type="region of interest" description="Disordered" evidence="1">
    <location>
        <begin position="1"/>
        <end position="48"/>
    </location>
</feature>
<dbReference type="Proteomes" id="UP000030669">
    <property type="component" value="Unassembled WGS sequence"/>
</dbReference>
<dbReference type="AlphaFoldDB" id="S7PTX3"/>
<feature type="region of interest" description="Disordered" evidence="1">
    <location>
        <begin position="321"/>
        <end position="389"/>
    </location>
</feature>
<dbReference type="eggNOG" id="ENOG502SPU7">
    <property type="taxonomic scope" value="Eukaryota"/>
</dbReference>
<reference evidence="2 3" key="1">
    <citation type="journal article" date="2012" name="Science">
        <title>The Paleozoic origin of enzymatic lignin decomposition reconstructed from 31 fungal genomes.</title>
        <authorList>
            <person name="Floudas D."/>
            <person name="Binder M."/>
            <person name="Riley R."/>
            <person name="Barry K."/>
            <person name="Blanchette R.A."/>
            <person name="Henrissat B."/>
            <person name="Martinez A.T."/>
            <person name="Otillar R."/>
            <person name="Spatafora J.W."/>
            <person name="Yadav J.S."/>
            <person name="Aerts A."/>
            <person name="Benoit I."/>
            <person name="Boyd A."/>
            <person name="Carlson A."/>
            <person name="Copeland A."/>
            <person name="Coutinho P.M."/>
            <person name="de Vries R.P."/>
            <person name="Ferreira P."/>
            <person name="Findley K."/>
            <person name="Foster B."/>
            <person name="Gaskell J."/>
            <person name="Glotzer D."/>
            <person name="Gorecki P."/>
            <person name="Heitman J."/>
            <person name="Hesse C."/>
            <person name="Hori C."/>
            <person name="Igarashi K."/>
            <person name="Jurgens J.A."/>
            <person name="Kallen N."/>
            <person name="Kersten P."/>
            <person name="Kohler A."/>
            <person name="Kuees U."/>
            <person name="Kumar T.K.A."/>
            <person name="Kuo A."/>
            <person name="LaButti K."/>
            <person name="Larrondo L.F."/>
            <person name="Lindquist E."/>
            <person name="Ling A."/>
            <person name="Lombard V."/>
            <person name="Lucas S."/>
            <person name="Lundell T."/>
            <person name="Martin R."/>
            <person name="McLaughlin D.J."/>
            <person name="Morgenstern I."/>
            <person name="Morin E."/>
            <person name="Murat C."/>
            <person name="Nagy L.G."/>
            <person name="Nolan M."/>
            <person name="Ohm R.A."/>
            <person name="Patyshakuliyeva A."/>
            <person name="Rokas A."/>
            <person name="Ruiz-Duenas F.J."/>
            <person name="Sabat G."/>
            <person name="Salamov A."/>
            <person name="Samejima M."/>
            <person name="Schmutz J."/>
            <person name="Slot J.C."/>
            <person name="St John F."/>
            <person name="Stenlid J."/>
            <person name="Sun H."/>
            <person name="Sun S."/>
            <person name="Syed K."/>
            <person name="Tsang A."/>
            <person name="Wiebenga A."/>
            <person name="Young D."/>
            <person name="Pisabarro A."/>
            <person name="Eastwood D.C."/>
            <person name="Martin F."/>
            <person name="Cullen D."/>
            <person name="Grigoriev I.V."/>
            <person name="Hibbett D.S."/>
        </authorList>
    </citation>
    <scope>NUCLEOTIDE SEQUENCE [LARGE SCALE GENOMIC DNA]</scope>
    <source>
        <strain evidence="2 3">ATCC 11539</strain>
    </source>
</reference>
<evidence type="ECO:0000313" key="3">
    <source>
        <dbReference type="Proteomes" id="UP000030669"/>
    </source>
</evidence>
<accession>S7PTX3</accession>
<organism evidence="2 3">
    <name type="scientific">Gloeophyllum trabeum (strain ATCC 11539 / FP-39264 / Madison 617)</name>
    <name type="common">Brown rot fungus</name>
    <dbReference type="NCBI Taxonomy" id="670483"/>
    <lineage>
        <taxon>Eukaryota</taxon>
        <taxon>Fungi</taxon>
        <taxon>Dikarya</taxon>
        <taxon>Basidiomycota</taxon>
        <taxon>Agaricomycotina</taxon>
        <taxon>Agaricomycetes</taxon>
        <taxon>Gloeophyllales</taxon>
        <taxon>Gloeophyllaceae</taxon>
        <taxon>Gloeophyllum</taxon>
    </lineage>
</organism>
<name>S7PTX3_GLOTA</name>
<sequence>MGSWDDGLAAAPTDEFSRRHPPSLPDSSPPSAMLRSSRSRSAPRQNTLSTIPEELLERILALCIDTPEPASSSYVSGPSGAHRTAPLLVCKRFLRIATPLIYHTLTLRSPRQTHRLCHTLTANPLLGSFARKLVVQSADVHDVSYHILALCRGIEELDISLVDGGVGNAEADEAHIRRFSKALARLDRIRSLTLRKPASTYLTHDRPRLLLEALADAVKFWRNLEVLTFAFRLSSTPSTDLLVSSLSRAPRLHTVRAVMPTVLNACFITLSTNPALRNIELITDETPSGVIFGTGNGLFLKEARKHERLWTCIRRGTPTVRARANTYSTSPSPPASSSSGQQIKPTQSMGSLAPSSYNYSHNRSAYGHPPAAPSSGKGRCPPPPPPESASAQYAAAYYYTSSGGHQGYYQAYPASSSSSGYAREAGYRASSSTVSAGGRRGTR</sequence>
<evidence type="ECO:0000256" key="1">
    <source>
        <dbReference type="SAM" id="MobiDB-lite"/>
    </source>
</evidence>
<gene>
    <name evidence="2" type="ORF">GLOTRDRAFT_141077</name>
</gene>
<feature type="region of interest" description="Disordered" evidence="1">
    <location>
        <begin position="413"/>
        <end position="443"/>
    </location>
</feature>
<dbReference type="EMBL" id="KB469311">
    <property type="protein sequence ID" value="EPQ51256.1"/>
    <property type="molecule type" value="Genomic_DNA"/>
</dbReference>